<keyword evidence="1" id="KW-0812">Transmembrane</keyword>
<dbReference type="AlphaFoldDB" id="A0A512BUP3"/>
<organism evidence="2 3">
    <name type="scientific">Microvirga aerophila</name>
    <dbReference type="NCBI Taxonomy" id="670291"/>
    <lineage>
        <taxon>Bacteria</taxon>
        <taxon>Pseudomonadati</taxon>
        <taxon>Pseudomonadota</taxon>
        <taxon>Alphaproteobacteria</taxon>
        <taxon>Hyphomicrobiales</taxon>
        <taxon>Methylobacteriaceae</taxon>
        <taxon>Microvirga</taxon>
    </lineage>
</organism>
<evidence type="ECO:0000256" key="1">
    <source>
        <dbReference type="SAM" id="Phobius"/>
    </source>
</evidence>
<evidence type="ECO:0000313" key="3">
    <source>
        <dbReference type="Proteomes" id="UP000321085"/>
    </source>
</evidence>
<comment type="caution">
    <text evidence="2">The sequence shown here is derived from an EMBL/GenBank/DDBJ whole genome shotgun (WGS) entry which is preliminary data.</text>
</comment>
<protein>
    <submittedName>
        <fullName evidence="2">Uncharacterized protein</fullName>
    </submittedName>
</protein>
<feature type="transmembrane region" description="Helical" evidence="1">
    <location>
        <begin position="144"/>
        <end position="171"/>
    </location>
</feature>
<feature type="transmembrane region" description="Helical" evidence="1">
    <location>
        <begin position="279"/>
        <end position="301"/>
    </location>
</feature>
<feature type="transmembrane region" description="Helical" evidence="1">
    <location>
        <begin position="84"/>
        <end position="108"/>
    </location>
</feature>
<dbReference type="Proteomes" id="UP000321085">
    <property type="component" value="Unassembled WGS sequence"/>
</dbReference>
<feature type="transmembrane region" description="Helical" evidence="1">
    <location>
        <begin position="225"/>
        <end position="245"/>
    </location>
</feature>
<dbReference type="OrthoDB" id="140980at2"/>
<keyword evidence="1" id="KW-0472">Membrane</keyword>
<dbReference type="RefSeq" id="WP_114187803.1">
    <property type="nucleotide sequence ID" value="NZ_BJYU01000046.1"/>
</dbReference>
<proteinExistence type="predicted"/>
<keyword evidence="3" id="KW-1185">Reference proteome</keyword>
<dbReference type="PANTHER" id="PTHR43044">
    <property type="match status" value="1"/>
</dbReference>
<reference evidence="2 3" key="1">
    <citation type="submission" date="2019-07" db="EMBL/GenBank/DDBJ databases">
        <title>Whole genome shotgun sequence of Microvirga aerophila NBRC 106136.</title>
        <authorList>
            <person name="Hosoyama A."/>
            <person name="Uohara A."/>
            <person name="Ohji S."/>
            <person name="Ichikawa N."/>
        </authorList>
    </citation>
    <scope>NUCLEOTIDE SEQUENCE [LARGE SCALE GENOMIC DNA]</scope>
    <source>
        <strain evidence="2 3">NBRC 106136</strain>
    </source>
</reference>
<accession>A0A512BUP3</accession>
<sequence>MSTVQALYVAFVGLAGVAMGSLGLLMLGHLMSKHWLAPVRAEAEAAALTMPVLLLVGIPLAFSLEQLFPWAGQDLDLPAARATFLSPGFFILRSAFYLAVSTGIALWLIHTRSVRRTSAIGLALLAPVMTFAAYDWVLSREPQWWSSLFGFAFATSQLLAALAGAILITLLKTEPASPKRMVSLERALLTLALLTVWTWFSQFLIVWLTNLPHEAAWYVRRADQWSLGVLGFAVITMFTAIVVLVPSGVSRIGMILGSALVLLHHGAHMIWILRPEGGTSWPGLGLAFGAAGIWIAVFSAVMRSRPTYAEEAAEAP</sequence>
<keyword evidence="1" id="KW-1133">Transmembrane helix</keyword>
<feature type="transmembrane region" description="Helical" evidence="1">
    <location>
        <begin position="6"/>
        <end position="31"/>
    </location>
</feature>
<feature type="transmembrane region" description="Helical" evidence="1">
    <location>
        <begin position="120"/>
        <end position="138"/>
    </location>
</feature>
<name>A0A512BUP3_9HYPH</name>
<evidence type="ECO:0000313" key="2">
    <source>
        <dbReference type="EMBL" id="GEO15674.1"/>
    </source>
</evidence>
<gene>
    <name evidence="2" type="ORF">MAE02_33700</name>
</gene>
<feature type="transmembrane region" description="Helical" evidence="1">
    <location>
        <begin position="183"/>
        <end position="205"/>
    </location>
</feature>
<dbReference type="PANTHER" id="PTHR43044:SF1">
    <property type="entry name" value="QUINOL:CYTOCHROME C OXIDOREDUCTASE QUINONE-BINDING SUBUNIT 2"/>
    <property type="match status" value="1"/>
</dbReference>
<feature type="transmembrane region" description="Helical" evidence="1">
    <location>
        <begin position="43"/>
        <end position="64"/>
    </location>
</feature>
<dbReference type="EMBL" id="BJYU01000046">
    <property type="protein sequence ID" value="GEO15674.1"/>
    <property type="molecule type" value="Genomic_DNA"/>
</dbReference>
<feature type="transmembrane region" description="Helical" evidence="1">
    <location>
        <begin position="252"/>
        <end position="273"/>
    </location>
</feature>